<keyword evidence="3" id="KW-1185">Reference proteome</keyword>
<name>A0ABT1M5X1_9MYCO</name>
<feature type="transmembrane region" description="Helical" evidence="1">
    <location>
        <begin position="41"/>
        <end position="58"/>
    </location>
</feature>
<sequence>MGWLEPTHLMILLVAIAIVAAIWIHTASVIAQAKRRRARRFFVLGFSAGWTAATIFGGRRRRPKTLQAFVQHVRRASPLGLARSSR</sequence>
<dbReference type="Proteomes" id="UP001651690">
    <property type="component" value="Unassembled WGS sequence"/>
</dbReference>
<keyword evidence="1" id="KW-0812">Transmembrane</keyword>
<organism evidence="2 3">
    <name type="scientific">Mycolicibacterium arenosum</name>
    <dbReference type="NCBI Taxonomy" id="2952157"/>
    <lineage>
        <taxon>Bacteria</taxon>
        <taxon>Bacillati</taxon>
        <taxon>Actinomycetota</taxon>
        <taxon>Actinomycetes</taxon>
        <taxon>Mycobacteriales</taxon>
        <taxon>Mycobacteriaceae</taxon>
        <taxon>Mycolicibacterium</taxon>
    </lineage>
</organism>
<comment type="caution">
    <text evidence="2">The sequence shown here is derived from an EMBL/GenBank/DDBJ whole genome shotgun (WGS) entry which is preliminary data.</text>
</comment>
<feature type="transmembrane region" description="Helical" evidence="1">
    <location>
        <begin position="6"/>
        <end position="29"/>
    </location>
</feature>
<proteinExistence type="predicted"/>
<reference evidence="2 3" key="1">
    <citation type="submission" date="2022-06" db="EMBL/GenBank/DDBJ databases">
        <title>Mycolicibacterium sp. CAU 1645 isolated from seawater.</title>
        <authorList>
            <person name="Kim W."/>
        </authorList>
    </citation>
    <scope>NUCLEOTIDE SEQUENCE [LARGE SCALE GENOMIC DNA]</scope>
    <source>
        <strain evidence="2 3">CAU 1645</strain>
    </source>
</reference>
<keyword evidence="1" id="KW-0472">Membrane</keyword>
<keyword evidence="1" id="KW-1133">Transmembrane helix</keyword>
<dbReference type="EMBL" id="JANDBD010000008">
    <property type="protein sequence ID" value="MCP9274555.1"/>
    <property type="molecule type" value="Genomic_DNA"/>
</dbReference>
<protein>
    <submittedName>
        <fullName evidence="2">Uncharacterized protein</fullName>
    </submittedName>
</protein>
<evidence type="ECO:0000313" key="2">
    <source>
        <dbReference type="EMBL" id="MCP9274555.1"/>
    </source>
</evidence>
<evidence type="ECO:0000313" key="3">
    <source>
        <dbReference type="Proteomes" id="UP001651690"/>
    </source>
</evidence>
<accession>A0ABT1M5X1</accession>
<gene>
    <name evidence="2" type="ORF">NM203_20390</name>
</gene>
<evidence type="ECO:0000256" key="1">
    <source>
        <dbReference type="SAM" id="Phobius"/>
    </source>
</evidence>
<dbReference type="RefSeq" id="WP_255062152.1">
    <property type="nucleotide sequence ID" value="NZ_JANDBD010000008.1"/>
</dbReference>